<gene>
    <name evidence="2" type="ORF">GCM10022252_51010</name>
</gene>
<accession>A0ABP8B6P7</accession>
<protein>
    <recommendedName>
        <fullName evidence="1">DUF6879 domain-containing protein</fullName>
    </recommendedName>
</protein>
<dbReference type="InterPro" id="IPR049244">
    <property type="entry name" value="DUF6879"/>
</dbReference>
<name>A0ABP8B6P7_9ACTN</name>
<reference evidence="3" key="1">
    <citation type="journal article" date="2019" name="Int. J. Syst. Evol. Microbiol.">
        <title>The Global Catalogue of Microorganisms (GCM) 10K type strain sequencing project: providing services to taxonomists for standard genome sequencing and annotation.</title>
        <authorList>
            <consortium name="The Broad Institute Genomics Platform"/>
            <consortium name="The Broad Institute Genome Sequencing Center for Infectious Disease"/>
            <person name="Wu L."/>
            <person name="Ma J."/>
        </authorList>
    </citation>
    <scope>NUCLEOTIDE SEQUENCE [LARGE SCALE GENOMIC DNA]</scope>
    <source>
        <strain evidence="3">JCM 17388</strain>
    </source>
</reference>
<evidence type="ECO:0000313" key="3">
    <source>
        <dbReference type="Proteomes" id="UP001501251"/>
    </source>
</evidence>
<evidence type="ECO:0000313" key="2">
    <source>
        <dbReference type="EMBL" id="GAA4199370.1"/>
    </source>
</evidence>
<evidence type="ECO:0000259" key="1">
    <source>
        <dbReference type="Pfam" id="PF21806"/>
    </source>
</evidence>
<comment type="caution">
    <text evidence="2">The sequence shown here is derived from an EMBL/GenBank/DDBJ whole genome shotgun (WGS) entry which is preliminary data.</text>
</comment>
<feature type="domain" description="DUF6879" evidence="1">
    <location>
        <begin position="7"/>
        <end position="169"/>
    </location>
</feature>
<proteinExistence type="predicted"/>
<dbReference type="Pfam" id="PF21806">
    <property type="entry name" value="DUF6879"/>
    <property type="match status" value="1"/>
</dbReference>
<organism evidence="2 3">
    <name type="scientific">Streptosporangium oxazolinicum</name>
    <dbReference type="NCBI Taxonomy" id="909287"/>
    <lineage>
        <taxon>Bacteria</taxon>
        <taxon>Bacillati</taxon>
        <taxon>Actinomycetota</taxon>
        <taxon>Actinomycetes</taxon>
        <taxon>Streptosporangiales</taxon>
        <taxon>Streptosporangiaceae</taxon>
        <taxon>Streptosporangium</taxon>
    </lineage>
</organism>
<sequence>MEPITYEQFKNMFHSSRRAWHLELRDVYNVETEEIPFGKWLKGESDDLGWHQEWLDHLREVTTLGVRVERLRIVTEPHTRYIRWEMTLNPGNIEAGEEIRYLPRHEAEDIGFPAEDCWLFDDDGLVLSLFEPDGRSGGFALEDDPELIARYRTVRDQAWSRGIPHAVYVTE</sequence>
<dbReference type="EMBL" id="BAABAQ010000010">
    <property type="protein sequence ID" value="GAA4199370.1"/>
    <property type="molecule type" value="Genomic_DNA"/>
</dbReference>
<dbReference type="RefSeq" id="WP_344920573.1">
    <property type="nucleotide sequence ID" value="NZ_BAABAQ010000010.1"/>
</dbReference>
<dbReference type="Proteomes" id="UP001501251">
    <property type="component" value="Unassembled WGS sequence"/>
</dbReference>
<keyword evidence="3" id="KW-1185">Reference proteome</keyword>